<evidence type="ECO:0000313" key="3">
    <source>
        <dbReference type="Proteomes" id="UP001179280"/>
    </source>
</evidence>
<reference evidence="2" key="1">
    <citation type="submission" date="2021-01" db="EMBL/GenBank/DDBJ databases">
        <title>Genomic Encyclopedia of Type Strains, Phase IV (KMG-IV): sequencing the most valuable type-strain genomes for metagenomic binning, comparative biology and taxonomic classification.</title>
        <authorList>
            <person name="Goeker M."/>
        </authorList>
    </citation>
    <scope>NUCLEOTIDE SEQUENCE</scope>
    <source>
        <strain evidence="2">DSM 21943</strain>
    </source>
</reference>
<feature type="region of interest" description="Disordered" evidence="1">
    <location>
        <begin position="1"/>
        <end position="71"/>
    </location>
</feature>
<sequence>MFMPPPRRGYQQQPEHMNRQMPQRRGRGQRPQQQQHHPHQGGPQRFYPGVSPQQQAQPKKRSMWSAPFTNEQGKFDIGRSASSVDQFVKTMQQVTPFVSKVGRFFK</sequence>
<evidence type="ECO:0000313" key="2">
    <source>
        <dbReference type="EMBL" id="MBM7840782.1"/>
    </source>
</evidence>
<name>A0ABS2SZ26_9BACI</name>
<protein>
    <recommendedName>
        <fullName evidence="4">YppG-like protein</fullName>
    </recommendedName>
</protein>
<feature type="compositionally biased region" description="Low complexity" evidence="1">
    <location>
        <begin position="29"/>
        <end position="45"/>
    </location>
</feature>
<accession>A0ABS2SZ26</accession>
<dbReference type="InterPro" id="IPR025555">
    <property type="entry name" value="YppG"/>
</dbReference>
<dbReference type="Proteomes" id="UP001179280">
    <property type="component" value="Unassembled WGS sequence"/>
</dbReference>
<dbReference type="RefSeq" id="WP_035420416.1">
    <property type="nucleotide sequence ID" value="NZ_JAFBCV010000017.1"/>
</dbReference>
<dbReference type="Pfam" id="PF14179">
    <property type="entry name" value="YppG"/>
    <property type="match status" value="1"/>
</dbReference>
<evidence type="ECO:0008006" key="4">
    <source>
        <dbReference type="Google" id="ProtNLM"/>
    </source>
</evidence>
<proteinExistence type="predicted"/>
<gene>
    <name evidence="2" type="ORF">JOC54_004075</name>
</gene>
<keyword evidence="3" id="KW-1185">Reference proteome</keyword>
<organism evidence="2 3">
    <name type="scientific">Shouchella xiaoxiensis</name>
    <dbReference type="NCBI Taxonomy" id="766895"/>
    <lineage>
        <taxon>Bacteria</taxon>
        <taxon>Bacillati</taxon>
        <taxon>Bacillota</taxon>
        <taxon>Bacilli</taxon>
        <taxon>Bacillales</taxon>
        <taxon>Bacillaceae</taxon>
        <taxon>Shouchella</taxon>
    </lineage>
</organism>
<dbReference type="EMBL" id="JAFBCV010000017">
    <property type="protein sequence ID" value="MBM7840782.1"/>
    <property type="molecule type" value="Genomic_DNA"/>
</dbReference>
<comment type="caution">
    <text evidence="2">The sequence shown here is derived from an EMBL/GenBank/DDBJ whole genome shotgun (WGS) entry which is preliminary data.</text>
</comment>
<evidence type="ECO:0000256" key="1">
    <source>
        <dbReference type="SAM" id="MobiDB-lite"/>
    </source>
</evidence>